<evidence type="ECO:0000313" key="2">
    <source>
        <dbReference type="EMBL" id="QJX80142.1"/>
    </source>
</evidence>
<proteinExistence type="predicted"/>
<dbReference type="InterPro" id="IPR040836">
    <property type="entry name" value="SAVED"/>
</dbReference>
<dbReference type="Proteomes" id="UP000501076">
    <property type="component" value="Plasmid pFDU301A"/>
</dbReference>
<accession>A0A6M6DZE3</accession>
<sequence>MAKNNEPKKSEEKSKIRRRTLTSVEQAHLWVACGGICSYRGCNKRLILTTDGVLTNGGIIAHIIGHAKNSARHEYMEEYEFTQDTLETPRNLMLMCYDHSKRIDDTHSKHLYPPNVLFEMKKEHEAWVESLTEEKKKKSIALIHKRLGGPITNIDYEGEAPYILLDAIENQEEFNNFSKEGWEEGKRVNEELYKRFNEKIREREANVAEVYPLSPIPLLIHMGFLLTDTVPLSVYQLERETGVWVSDHPNQQKEVELSFSANVNEEDELAVLVSVSGKVKTKSVREVLGDNFDSLSFEINDPGLKRVLYKQDVLYIQSKIKEEIEKLLQEQDYGKIHLFYAGPAGLAIELGRGVNPRMWGEVCIYQYNARETPRYQYALSI</sequence>
<name>A0A6M6DZE3_PRIMG</name>
<dbReference type="AlphaFoldDB" id="A0A6M6DZE3"/>
<feature type="domain" description="SMODS-associated and fused to various effectors" evidence="1">
    <location>
        <begin position="193"/>
        <end position="381"/>
    </location>
</feature>
<dbReference type="NCBIfam" id="NF033611">
    <property type="entry name" value="SAVED"/>
    <property type="match status" value="1"/>
</dbReference>
<keyword evidence="2" id="KW-0614">Plasmid</keyword>
<dbReference type="RefSeq" id="WP_171778123.1">
    <property type="nucleotide sequence ID" value="NZ_CP045273.1"/>
</dbReference>
<geneLocation type="plasmid" evidence="3">
    <name>pfdu301a</name>
</geneLocation>
<evidence type="ECO:0000313" key="3">
    <source>
        <dbReference type="Proteomes" id="UP000501076"/>
    </source>
</evidence>
<gene>
    <name evidence="2" type="ORF">FDZ14_29030</name>
</gene>
<evidence type="ECO:0000259" key="1">
    <source>
        <dbReference type="Pfam" id="PF18145"/>
    </source>
</evidence>
<dbReference type="EMBL" id="CP045273">
    <property type="protein sequence ID" value="QJX80142.1"/>
    <property type="molecule type" value="Genomic_DNA"/>
</dbReference>
<reference evidence="2 3" key="1">
    <citation type="submission" date="2019-10" db="EMBL/GenBank/DDBJ databases">
        <title>Complete genome sequences for adaption low water activity.</title>
        <authorList>
            <person name="Zhao L."/>
            <person name="Zhong J."/>
        </authorList>
    </citation>
    <scope>NUCLEOTIDE SEQUENCE [LARGE SCALE GENOMIC DNA]</scope>
    <source>
        <strain evidence="2 3">FDU301</strain>
        <plasmid evidence="3">pfdu301a</plasmid>
    </source>
</reference>
<dbReference type="Pfam" id="PF18145">
    <property type="entry name" value="SAVED"/>
    <property type="match status" value="1"/>
</dbReference>
<protein>
    <submittedName>
        <fullName evidence="2">SAVED domain-containing protein</fullName>
    </submittedName>
</protein>
<organism evidence="2 3">
    <name type="scientific">Priestia megaterium</name>
    <name type="common">Bacillus megaterium</name>
    <dbReference type="NCBI Taxonomy" id="1404"/>
    <lineage>
        <taxon>Bacteria</taxon>
        <taxon>Bacillati</taxon>
        <taxon>Bacillota</taxon>
        <taxon>Bacilli</taxon>
        <taxon>Bacillales</taxon>
        <taxon>Bacillaceae</taxon>
        <taxon>Priestia</taxon>
    </lineage>
</organism>